<dbReference type="InterPro" id="IPR002495">
    <property type="entry name" value="Glyco_trans_8"/>
</dbReference>
<organism evidence="2 3">
    <name type="scientific">Adhaeribacter pallidiroseus</name>
    <dbReference type="NCBI Taxonomy" id="2072847"/>
    <lineage>
        <taxon>Bacteria</taxon>
        <taxon>Pseudomonadati</taxon>
        <taxon>Bacteroidota</taxon>
        <taxon>Cytophagia</taxon>
        <taxon>Cytophagales</taxon>
        <taxon>Hymenobacteraceae</taxon>
        <taxon>Adhaeribacter</taxon>
    </lineage>
</organism>
<keyword evidence="1" id="KW-0812">Transmembrane</keyword>
<keyword evidence="1" id="KW-0472">Membrane</keyword>
<dbReference type="Pfam" id="PF01501">
    <property type="entry name" value="Glyco_transf_8"/>
    <property type="match status" value="1"/>
</dbReference>
<dbReference type="SUPFAM" id="SSF53448">
    <property type="entry name" value="Nucleotide-diphospho-sugar transferases"/>
    <property type="match status" value="1"/>
</dbReference>
<name>A0A369QTE5_9BACT</name>
<protein>
    <submittedName>
        <fullName evidence="2">Uncharacterized protein</fullName>
    </submittedName>
</protein>
<dbReference type="EMBL" id="QASA01000001">
    <property type="protein sequence ID" value="RDC66099.1"/>
    <property type="molecule type" value="Genomic_DNA"/>
</dbReference>
<accession>A0A369QTE5</accession>
<dbReference type="Proteomes" id="UP000253919">
    <property type="component" value="Unassembled WGS sequence"/>
</dbReference>
<dbReference type="InterPro" id="IPR029044">
    <property type="entry name" value="Nucleotide-diphossugar_trans"/>
</dbReference>
<keyword evidence="3" id="KW-1185">Reference proteome</keyword>
<dbReference type="Gene3D" id="3.90.550.10">
    <property type="entry name" value="Spore Coat Polysaccharide Biosynthesis Protein SpsA, Chain A"/>
    <property type="match status" value="1"/>
</dbReference>
<comment type="caution">
    <text evidence="2">The sequence shown here is derived from an EMBL/GenBank/DDBJ whole genome shotgun (WGS) entry which is preliminary data.</text>
</comment>
<reference evidence="2 3" key="1">
    <citation type="submission" date="2018-04" db="EMBL/GenBank/DDBJ databases">
        <title>Adhaeribacter sp. HMF7616 genome sequencing and assembly.</title>
        <authorList>
            <person name="Kang H."/>
            <person name="Kang J."/>
            <person name="Cha I."/>
            <person name="Kim H."/>
            <person name="Joh K."/>
        </authorList>
    </citation>
    <scope>NUCLEOTIDE SEQUENCE [LARGE SCALE GENOMIC DNA]</scope>
    <source>
        <strain evidence="2 3">HMF7616</strain>
    </source>
</reference>
<evidence type="ECO:0000313" key="2">
    <source>
        <dbReference type="EMBL" id="RDC66099.1"/>
    </source>
</evidence>
<dbReference type="AlphaFoldDB" id="A0A369QTE5"/>
<sequence length="74" mass="8778">MLNKFEFNNAILAAVYSLIVVWVLEKYFFLNKLNWSLEKAYFNAGVVLFNLKKWCEANIVLKWKSIAEKYPNDI</sequence>
<evidence type="ECO:0000256" key="1">
    <source>
        <dbReference type="SAM" id="Phobius"/>
    </source>
</evidence>
<proteinExistence type="predicted"/>
<keyword evidence="1" id="KW-1133">Transmembrane helix</keyword>
<feature type="transmembrane region" description="Helical" evidence="1">
    <location>
        <begin position="7"/>
        <end position="24"/>
    </location>
</feature>
<gene>
    <name evidence="2" type="ORF">AHMF7616_04730</name>
</gene>
<evidence type="ECO:0000313" key="3">
    <source>
        <dbReference type="Proteomes" id="UP000253919"/>
    </source>
</evidence>
<dbReference type="GO" id="GO:0016757">
    <property type="term" value="F:glycosyltransferase activity"/>
    <property type="evidence" value="ECO:0007669"/>
    <property type="project" value="InterPro"/>
</dbReference>